<gene>
    <name evidence="1" type="ORF">LOK49_LG07G01445</name>
</gene>
<proteinExistence type="predicted"/>
<dbReference type="Proteomes" id="UP001060215">
    <property type="component" value="Chromosome 7"/>
</dbReference>
<evidence type="ECO:0000313" key="2">
    <source>
        <dbReference type="Proteomes" id="UP001060215"/>
    </source>
</evidence>
<comment type="caution">
    <text evidence="1">The sequence shown here is derived from an EMBL/GenBank/DDBJ whole genome shotgun (WGS) entry which is preliminary data.</text>
</comment>
<dbReference type="EMBL" id="CM045764">
    <property type="protein sequence ID" value="KAI8005564.1"/>
    <property type="molecule type" value="Genomic_DNA"/>
</dbReference>
<sequence length="388" mass="45004">MEDQQYQPIEEQQAQASVSTLANNVDHVDVDEYFASLPPGYRFNPTDAVLIVNYLKRKINHQTLPINKIHDVHLYKFNPQYLSENYKPYEEKEWYFFTPRDRKYKNGKRPNRAAGDGYWKVTGTNKTVRFMGADVGFRTTLVFYKGIPPKGEKTNWIMHEYRLPNNHPKAPTVGNEMRADDCVLCKIYKNVDRSRSIRNRYPDDEEVVPAEHYYNEHLPAENSAMLPSLESLIPGEAMEMDSGYNGKVNPNAFINSHFLQTPQLHFNHDQVMMANSTYFNYPYDVNKPPIQLAMQLTLKQPQSIDGMKSNMRPKSMNQNLHCWALEPRGLDEELKGPMFQSDAHIDEWFPVLRIVSPVAVGCHRTLVISSNLKERRDYLFVYIVSTTG</sequence>
<reference evidence="1 2" key="1">
    <citation type="journal article" date="2022" name="Plant J.">
        <title>Chromosome-level genome of Camellia lanceoleosa provides a valuable resource for understanding genome evolution and self-incompatibility.</title>
        <authorList>
            <person name="Gong W."/>
            <person name="Xiao S."/>
            <person name="Wang L."/>
            <person name="Liao Z."/>
            <person name="Chang Y."/>
            <person name="Mo W."/>
            <person name="Hu G."/>
            <person name="Li W."/>
            <person name="Zhao G."/>
            <person name="Zhu H."/>
            <person name="Hu X."/>
            <person name="Ji K."/>
            <person name="Xiang X."/>
            <person name="Song Q."/>
            <person name="Yuan D."/>
            <person name="Jin S."/>
            <person name="Zhang L."/>
        </authorList>
    </citation>
    <scope>NUCLEOTIDE SEQUENCE [LARGE SCALE GENOMIC DNA]</scope>
    <source>
        <strain evidence="1">SQ_2022a</strain>
    </source>
</reference>
<keyword evidence="2" id="KW-1185">Reference proteome</keyword>
<accession>A0ACC0GX20</accession>
<protein>
    <submittedName>
        <fullName evidence="1">NAC transcription factor 29</fullName>
    </submittedName>
</protein>
<organism evidence="1 2">
    <name type="scientific">Camellia lanceoleosa</name>
    <dbReference type="NCBI Taxonomy" id="1840588"/>
    <lineage>
        <taxon>Eukaryota</taxon>
        <taxon>Viridiplantae</taxon>
        <taxon>Streptophyta</taxon>
        <taxon>Embryophyta</taxon>
        <taxon>Tracheophyta</taxon>
        <taxon>Spermatophyta</taxon>
        <taxon>Magnoliopsida</taxon>
        <taxon>eudicotyledons</taxon>
        <taxon>Gunneridae</taxon>
        <taxon>Pentapetalae</taxon>
        <taxon>asterids</taxon>
        <taxon>Ericales</taxon>
        <taxon>Theaceae</taxon>
        <taxon>Camellia</taxon>
    </lineage>
</organism>
<name>A0ACC0GX20_9ERIC</name>
<evidence type="ECO:0000313" key="1">
    <source>
        <dbReference type="EMBL" id="KAI8005564.1"/>
    </source>
</evidence>